<evidence type="ECO:0000256" key="3">
    <source>
        <dbReference type="ARBA" id="ARBA00022692"/>
    </source>
</evidence>
<protein>
    <recommendedName>
        <fullName evidence="6">Protein HflK</fullName>
    </recommendedName>
</protein>
<proteinExistence type="inferred from homology"/>
<evidence type="ECO:0000259" key="8">
    <source>
        <dbReference type="SMART" id="SM00244"/>
    </source>
</evidence>
<dbReference type="Gene3D" id="3.30.479.30">
    <property type="entry name" value="Band 7 domain"/>
    <property type="match status" value="1"/>
</dbReference>
<organism evidence="9 10">
    <name type="scientific">Lampropedia hyalina DSM 16112</name>
    <dbReference type="NCBI Taxonomy" id="1122156"/>
    <lineage>
        <taxon>Bacteria</taxon>
        <taxon>Pseudomonadati</taxon>
        <taxon>Pseudomonadota</taxon>
        <taxon>Betaproteobacteria</taxon>
        <taxon>Burkholderiales</taxon>
        <taxon>Comamonadaceae</taxon>
        <taxon>Lampropedia</taxon>
    </lineage>
</organism>
<dbReference type="PANTHER" id="PTHR43327">
    <property type="entry name" value="STOMATIN-LIKE PROTEIN 2, MITOCHONDRIAL"/>
    <property type="match status" value="1"/>
</dbReference>
<sequence>MMAYSRDRKAARLLEKMRALFNLNDPGWGRGGSDKPGADSDRGNTPDDAPQPPPIRPSQPDSRPDEPRRPSRQGDGRGTPPDLDELWQDLNGKLGRLLGQGERPRQPPGGGNRGGGGGGFPGGIRPPALSGGLLAAGVAVAVLLWLASGIFIVQEGYQAVVTRFGQFERTVNAGVNYRWPAPIGRHESVQVTQIQSADIGNDRTIKETGLNHYAMLTEDENIVEVRFAVQYRLNDARAWLFETQDPRLAVITAAESAVREVVGKMRMDNVLAGERDQIAPRVRELMQAILDRYSVGVEVVAINMQQSGVRPPEQVRDAFDDVLRADQERERAKNDAEAYANNVIPRAVGEASRVKEEAQAYRERIIAESRGDSERFIAVLQEYQKAPRVTRERLYLETMEEVYRNSSKVVVDTSGRNGSSLMYLPLDKLVEQSANKAAGRSQNTAGNATATATPPQPQATAPATSHPLSQSSSARPGRGDTR</sequence>
<dbReference type="Pfam" id="PF01145">
    <property type="entry name" value="Band_7"/>
    <property type="match status" value="1"/>
</dbReference>
<dbReference type="InterPro" id="IPR050710">
    <property type="entry name" value="Band7/mec-2_domain"/>
</dbReference>
<keyword evidence="9" id="KW-0378">Hydrolase</keyword>
<evidence type="ECO:0000313" key="9">
    <source>
        <dbReference type="EMBL" id="SHE82295.1"/>
    </source>
</evidence>
<dbReference type="STRING" id="1122156.SAMN02745117_00896"/>
<dbReference type="AlphaFoldDB" id="A0A1M4WM68"/>
<dbReference type="SMART" id="SM00244">
    <property type="entry name" value="PHB"/>
    <property type="match status" value="1"/>
</dbReference>
<evidence type="ECO:0000256" key="5">
    <source>
        <dbReference type="ARBA" id="ARBA00023136"/>
    </source>
</evidence>
<evidence type="ECO:0000256" key="6">
    <source>
        <dbReference type="RuleBase" id="RU364113"/>
    </source>
</evidence>
<dbReference type="GO" id="GO:0008233">
    <property type="term" value="F:peptidase activity"/>
    <property type="evidence" value="ECO:0007669"/>
    <property type="project" value="UniProtKB-KW"/>
</dbReference>
<evidence type="ECO:0000256" key="1">
    <source>
        <dbReference type="ARBA" id="ARBA00004167"/>
    </source>
</evidence>
<feature type="region of interest" description="Disordered" evidence="7">
    <location>
        <begin position="21"/>
        <end position="123"/>
    </location>
</feature>
<feature type="region of interest" description="Disordered" evidence="7">
    <location>
        <begin position="434"/>
        <end position="482"/>
    </location>
</feature>
<evidence type="ECO:0000256" key="4">
    <source>
        <dbReference type="ARBA" id="ARBA00022989"/>
    </source>
</evidence>
<dbReference type="GO" id="GO:0006508">
    <property type="term" value="P:proteolysis"/>
    <property type="evidence" value="ECO:0007669"/>
    <property type="project" value="UniProtKB-KW"/>
</dbReference>
<accession>A0A1M4WM68</accession>
<feature type="compositionally biased region" description="Gly residues" evidence="7">
    <location>
        <begin position="108"/>
        <end position="122"/>
    </location>
</feature>
<dbReference type="EMBL" id="FQUZ01000007">
    <property type="protein sequence ID" value="SHE82295.1"/>
    <property type="molecule type" value="Genomic_DNA"/>
</dbReference>
<comment type="subunit">
    <text evidence="6">HflC and HflK may interact to form a multimeric complex.</text>
</comment>
<evidence type="ECO:0000313" key="10">
    <source>
        <dbReference type="Proteomes" id="UP000184327"/>
    </source>
</evidence>
<dbReference type="CDD" id="cd03404">
    <property type="entry name" value="SPFH_HflK"/>
    <property type="match status" value="1"/>
</dbReference>
<keyword evidence="5 6" id="KW-0472">Membrane</keyword>
<comment type="similarity">
    <text evidence="2 6">Belongs to the band 7/mec-2 family. HflK subfamily.</text>
</comment>
<feature type="domain" description="Band 7" evidence="8">
    <location>
        <begin position="148"/>
        <end position="323"/>
    </location>
</feature>
<dbReference type="InterPro" id="IPR010201">
    <property type="entry name" value="HflK"/>
</dbReference>
<keyword evidence="10" id="KW-1185">Reference proteome</keyword>
<dbReference type="RefSeq" id="WP_073355116.1">
    <property type="nucleotide sequence ID" value="NZ_FQUZ01000007.1"/>
</dbReference>
<comment type="subcellular location">
    <subcellularLocation>
        <location evidence="1">Membrane</location>
        <topology evidence="1">Single-pass membrane protein</topology>
    </subcellularLocation>
</comment>
<evidence type="ECO:0000256" key="7">
    <source>
        <dbReference type="SAM" id="MobiDB-lite"/>
    </source>
</evidence>
<comment type="function">
    <text evidence="6">HflC and HflK could encode or regulate a protease.</text>
</comment>
<dbReference type="GO" id="GO:0016020">
    <property type="term" value="C:membrane"/>
    <property type="evidence" value="ECO:0007669"/>
    <property type="project" value="UniProtKB-SubCell"/>
</dbReference>
<name>A0A1M4WM68_9BURK</name>
<dbReference type="OrthoDB" id="9779595at2"/>
<gene>
    <name evidence="9" type="ORF">SAMN02745117_00896</name>
</gene>
<keyword evidence="4 6" id="KW-1133">Transmembrane helix</keyword>
<feature type="compositionally biased region" description="Polar residues" evidence="7">
    <location>
        <begin position="434"/>
        <end position="447"/>
    </location>
</feature>
<dbReference type="Proteomes" id="UP000184327">
    <property type="component" value="Unassembled WGS sequence"/>
</dbReference>
<dbReference type="SUPFAM" id="SSF117892">
    <property type="entry name" value="Band 7/SPFH domain"/>
    <property type="match status" value="1"/>
</dbReference>
<reference evidence="9 10" key="1">
    <citation type="submission" date="2016-11" db="EMBL/GenBank/DDBJ databases">
        <authorList>
            <person name="Jaros S."/>
            <person name="Januszkiewicz K."/>
            <person name="Wedrychowicz H."/>
        </authorList>
    </citation>
    <scope>NUCLEOTIDE SEQUENCE [LARGE SCALE GENOMIC DNA]</scope>
    <source>
        <strain evidence="9 10">DSM 16112</strain>
    </source>
</reference>
<feature type="transmembrane region" description="Helical" evidence="6">
    <location>
        <begin position="133"/>
        <end position="153"/>
    </location>
</feature>
<feature type="compositionally biased region" description="Basic and acidic residues" evidence="7">
    <location>
        <begin position="62"/>
        <end position="75"/>
    </location>
</feature>
<feature type="compositionally biased region" description="Basic and acidic residues" evidence="7">
    <location>
        <begin position="32"/>
        <end position="45"/>
    </location>
</feature>
<feature type="compositionally biased region" description="Low complexity" evidence="7">
    <location>
        <begin position="448"/>
        <end position="464"/>
    </location>
</feature>
<dbReference type="InterPro" id="IPR001107">
    <property type="entry name" value="Band_7"/>
</dbReference>
<keyword evidence="9" id="KW-0645">Protease</keyword>
<dbReference type="NCBIfam" id="TIGR01933">
    <property type="entry name" value="hflK"/>
    <property type="match status" value="1"/>
</dbReference>
<dbReference type="InterPro" id="IPR036013">
    <property type="entry name" value="Band_7/SPFH_dom_sf"/>
</dbReference>
<dbReference type="PANTHER" id="PTHR43327:SF2">
    <property type="entry name" value="MODULATOR OF FTSH PROTEASE HFLK"/>
    <property type="match status" value="1"/>
</dbReference>
<evidence type="ECO:0000256" key="2">
    <source>
        <dbReference type="ARBA" id="ARBA00006971"/>
    </source>
</evidence>
<keyword evidence="3 6" id="KW-0812">Transmembrane</keyword>